<gene>
    <name evidence="2" type="ORF">AVEN_89466_1</name>
</gene>
<organism evidence="2 3">
    <name type="scientific">Araneus ventricosus</name>
    <name type="common">Orbweaver spider</name>
    <name type="synonym">Epeira ventricosa</name>
    <dbReference type="NCBI Taxonomy" id="182803"/>
    <lineage>
        <taxon>Eukaryota</taxon>
        <taxon>Metazoa</taxon>
        <taxon>Ecdysozoa</taxon>
        <taxon>Arthropoda</taxon>
        <taxon>Chelicerata</taxon>
        <taxon>Arachnida</taxon>
        <taxon>Araneae</taxon>
        <taxon>Araneomorphae</taxon>
        <taxon>Entelegynae</taxon>
        <taxon>Araneoidea</taxon>
        <taxon>Araneidae</taxon>
        <taxon>Araneus</taxon>
    </lineage>
</organism>
<dbReference type="Proteomes" id="UP000499080">
    <property type="component" value="Unassembled WGS sequence"/>
</dbReference>
<dbReference type="EMBL" id="BGPR01029290">
    <property type="protein sequence ID" value="GBO00991.1"/>
    <property type="molecule type" value="Genomic_DNA"/>
</dbReference>
<reference evidence="2 3" key="1">
    <citation type="journal article" date="2019" name="Sci. Rep.">
        <title>Orb-weaving spider Araneus ventricosus genome elucidates the spidroin gene catalogue.</title>
        <authorList>
            <person name="Kono N."/>
            <person name="Nakamura H."/>
            <person name="Ohtoshi R."/>
            <person name="Moran D.A.P."/>
            <person name="Shinohara A."/>
            <person name="Yoshida Y."/>
            <person name="Fujiwara M."/>
            <person name="Mori M."/>
            <person name="Tomita M."/>
            <person name="Arakawa K."/>
        </authorList>
    </citation>
    <scope>NUCLEOTIDE SEQUENCE [LARGE SCALE GENOMIC DNA]</scope>
</reference>
<name>A0A4Y2TLR1_ARAVE</name>
<proteinExistence type="predicted"/>
<protein>
    <submittedName>
        <fullName evidence="2">Uncharacterized protein</fullName>
    </submittedName>
</protein>
<dbReference type="AlphaFoldDB" id="A0A4Y2TLR1"/>
<evidence type="ECO:0000313" key="3">
    <source>
        <dbReference type="Proteomes" id="UP000499080"/>
    </source>
</evidence>
<sequence>MGGEAGVVHTHPESHLLPTGFKALRVEREDAGVVHTTTPIHLPSGFKALKSGGEDAGGSHPARIPCPTGFKAIKSGRGRAKCGAHNPPETTLVPTGFWH</sequence>
<feature type="region of interest" description="Disordered" evidence="1">
    <location>
        <begin position="78"/>
        <end position="99"/>
    </location>
</feature>
<keyword evidence="3" id="KW-1185">Reference proteome</keyword>
<evidence type="ECO:0000313" key="2">
    <source>
        <dbReference type="EMBL" id="GBO00991.1"/>
    </source>
</evidence>
<accession>A0A4Y2TLR1</accession>
<comment type="caution">
    <text evidence="2">The sequence shown here is derived from an EMBL/GenBank/DDBJ whole genome shotgun (WGS) entry which is preliminary data.</text>
</comment>
<evidence type="ECO:0000256" key="1">
    <source>
        <dbReference type="SAM" id="MobiDB-lite"/>
    </source>
</evidence>